<feature type="transmembrane region" description="Helical" evidence="1">
    <location>
        <begin position="152"/>
        <end position="171"/>
    </location>
</feature>
<accession>A0A2P8R3A7</accession>
<name>A0A2P8R3A7_9BACT</name>
<feature type="transmembrane region" description="Helical" evidence="1">
    <location>
        <begin position="226"/>
        <end position="243"/>
    </location>
</feature>
<reference evidence="3" key="1">
    <citation type="submission" date="2017-10" db="EMBL/GenBank/DDBJ databases">
        <title>Campylobacter species from seals.</title>
        <authorList>
            <person name="Gilbert M.J."/>
            <person name="Zomer A.L."/>
            <person name="Timmerman A.J."/>
            <person name="Duim B."/>
            <person name="Wagenaar J.A."/>
        </authorList>
    </citation>
    <scope>NUCLEOTIDE SEQUENCE [LARGE SCALE GENOMIC DNA]</scope>
    <source>
        <strain evidence="3">17S00004-5</strain>
    </source>
</reference>
<keyword evidence="1" id="KW-0812">Transmembrane</keyword>
<feature type="transmembrane region" description="Helical" evidence="1">
    <location>
        <begin position="255"/>
        <end position="277"/>
    </location>
</feature>
<feature type="transmembrane region" description="Helical" evidence="1">
    <location>
        <begin position="46"/>
        <end position="64"/>
    </location>
</feature>
<sequence length="283" mass="32015">MTFFEMVGHELPLVLFTVLAQAVVGMIFVYTPAYLNGYKDESDLKFFGIFTAIAFAIAMLPSVFHLGDITHALNFIRRMGIFYANNEWHIGWMNNEVAAGGLTMLFAFVLFLKPKKIFLFITLIFGLLCIFFMVGAYGTMQKTVTTWRFDVTFFYFFSSMLFLGGFMYHLFFAKDEHEEKMAFLVGLFGSGILMTSIIFQTLHLGSTTVAGTTDPFELLGGRYGDYILYGTGFIGAGIMIWYLNNYLRNKSKFIATIALLCALAGVLFTRAIFYGMINTNVMH</sequence>
<protein>
    <submittedName>
        <fullName evidence="2">Dimethyl sulfoxide reductase</fullName>
    </submittedName>
</protein>
<comment type="caution">
    <text evidence="2">The sequence shown here is derived from an EMBL/GenBank/DDBJ whole genome shotgun (WGS) entry which is preliminary data.</text>
</comment>
<feature type="transmembrane region" description="Helical" evidence="1">
    <location>
        <begin position="117"/>
        <end position="140"/>
    </location>
</feature>
<feature type="transmembrane region" description="Helical" evidence="1">
    <location>
        <begin position="92"/>
        <end position="112"/>
    </location>
</feature>
<dbReference type="EMBL" id="PDHH01000001">
    <property type="protein sequence ID" value="PSM52980.1"/>
    <property type="molecule type" value="Genomic_DNA"/>
</dbReference>
<dbReference type="GO" id="GO:0009390">
    <property type="term" value="C:dimethyl sulfoxide reductase complex"/>
    <property type="evidence" value="ECO:0007669"/>
    <property type="project" value="TreeGrafter"/>
</dbReference>
<organism evidence="2 3">
    <name type="scientific">Campylobacter blaseri</name>
    <dbReference type="NCBI Taxonomy" id="2042961"/>
    <lineage>
        <taxon>Bacteria</taxon>
        <taxon>Pseudomonadati</taxon>
        <taxon>Campylobacterota</taxon>
        <taxon>Epsilonproteobacteria</taxon>
        <taxon>Campylobacterales</taxon>
        <taxon>Campylobacteraceae</taxon>
        <taxon>Campylobacter</taxon>
    </lineage>
</organism>
<keyword evidence="1" id="KW-1133">Transmembrane helix</keyword>
<dbReference type="OrthoDB" id="5352628at2"/>
<gene>
    <name evidence="2" type="ORF">CQ405_00020</name>
</gene>
<evidence type="ECO:0000256" key="1">
    <source>
        <dbReference type="SAM" id="Phobius"/>
    </source>
</evidence>
<evidence type="ECO:0000313" key="3">
    <source>
        <dbReference type="Proteomes" id="UP000240535"/>
    </source>
</evidence>
<dbReference type="Proteomes" id="UP000240535">
    <property type="component" value="Unassembled WGS sequence"/>
</dbReference>
<dbReference type="InterPro" id="IPR007059">
    <property type="entry name" value="DmsC"/>
</dbReference>
<dbReference type="PANTHER" id="PTHR38095:SF1">
    <property type="entry name" value="ANAEROBIC DIMETHYL SULFOXIDE REDUCTASE CHAIN YNFH"/>
    <property type="match status" value="1"/>
</dbReference>
<dbReference type="AlphaFoldDB" id="A0A2P8R3A7"/>
<feature type="transmembrane region" description="Helical" evidence="1">
    <location>
        <begin position="12"/>
        <end position="34"/>
    </location>
</feature>
<dbReference type="GO" id="GO:0019645">
    <property type="term" value="P:anaerobic electron transport chain"/>
    <property type="evidence" value="ECO:0007669"/>
    <property type="project" value="InterPro"/>
</dbReference>
<proteinExistence type="predicted"/>
<dbReference type="GO" id="GO:0009389">
    <property type="term" value="F:dimethyl sulfoxide reductase activity"/>
    <property type="evidence" value="ECO:0007669"/>
    <property type="project" value="TreeGrafter"/>
</dbReference>
<dbReference type="GO" id="GO:0005886">
    <property type="term" value="C:plasma membrane"/>
    <property type="evidence" value="ECO:0007669"/>
    <property type="project" value="TreeGrafter"/>
</dbReference>
<dbReference type="RefSeq" id="WP_106869304.1">
    <property type="nucleotide sequence ID" value="NZ_CP053841.1"/>
</dbReference>
<dbReference type="PANTHER" id="PTHR38095">
    <property type="entry name" value="ANAEROBIC DIMETHYL SULFOXIDE REDUCTASE CHAIN YNFH"/>
    <property type="match status" value="1"/>
</dbReference>
<keyword evidence="1" id="KW-0472">Membrane</keyword>
<dbReference type="Pfam" id="PF04976">
    <property type="entry name" value="DmsC"/>
    <property type="match status" value="1"/>
</dbReference>
<feature type="transmembrane region" description="Helical" evidence="1">
    <location>
        <begin position="183"/>
        <end position="206"/>
    </location>
</feature>
<evidence type="ECO:0000313" key="2">
    <source>
        <dbReference type="EMBL" id="PSM52980.1"/>
    </source>
</evidence>
<keyword evidence="3" id="KW-1185">Reference proteome</keyword>